<dbReference type="GO" id="GO:0008299">
    <property type="term" value="P:isoprenoid biosynthetic process"/>
    <property type="evidence" value="ECO:0007669"/>
    <property type="project" value="InterPro"/>
</dbReference>
<dbReference type="PANTHER" id="PTHR12001:SF44">
    <property type="entry name" value="GERANYLGERANYL PYROPHOSPHATE SYNTHASE"/>
    <property type="match status" value="1"/>
</dbReference>
<keyword evidence="5" id="KW-1185">Reference proteome</keyword>
<evidence type="ECO:0000313" key="4">
    <source>
        <dbReference type="EMBL" id="TFY87636.1"/>
    </source>
</evidence>
<dbReference type="InterPro" id="IPR033749">
    <property type="entry name" value="Polyprenyl_synt_CS"/>
</dbReference>
<keyword evidence="3" id="KW-0808">Transferase</keyword>
<comment type="similarity">
    <text evidence="3">Belongs to the FPP/GGPP synthase family.</text>
</comment>
<dbReference type="PROSITE" id="PS00723">
    <property type="entry name" value="POLYPRENYL_SYNTHASE_1"/>
    <property type="match status" value="1"/>
</dbReference>
<keyword evidence="2" id="KW-0460">Magnesium</keyword>
<sequence>MSIDLQSSAPAPVTITLLQLLEQDCLLSSQCVPGHTLPLCFWEKALLDPARTFFSAPGKSFRASLVDLGWRLAGGASPVPPELPIILEALHGGSLIVDDIEDYSTQRRGRPALYLTHGLPLALNTGNWLYFWALNLVHRLELPSGIEQQLSRRFSSTLLHCHSGQALDLSVRLTALRQEELPSIVAVVSGLKTGQLMGLATSLGAIAAGGSVALVDALTAYGQQLGKALQMLDDLSNLSDQVDIAKRYEDLRNNRPSWVWAWLAEDLSAAHFVRLQQRNSEVVSGAQPGPLAAAMLSHLGAGGVTRIDQCFDEGWRQLCDVVAPNKCIEALWQELVRLKAGYGRL</sequence>
<dbReference type="GO" id="GO:0046872">
    <property type="term" value="F:metal ion binding"/>
    <property type="evidence" value="ECO:0007669"/>
    <property type="project" value="UniProtKB-KW"/>
</dbReference>
<protein>
    <recommendedName>
        <fullName evidence="6">Polyprenyl synthetase family protein</fullName>
    </recommendedName>
</protein>
<dbReference type="OrthoDB" id="9805316at2"/>
<name>A0A4Z0ALJ5_9PSED</name>
<evidence type="ECO:0000256" key="1">
    <source>
        <dbReference type="ARBA" id="ARBA00022723"/>
    </source>
</evidence>
<keyword evidence="1" id="KW-0479">Metal-binding</keyword>
<dbReference type="GO" id="GO:0004659">
    <property type="term" value="F:prenyltransferase activity"/>
    <property type="evidence" value="ECO:0007669"/>
    <property type="project" value="InterPro"/>
</dbReference>
<evidence type="ECO:0000313" key="5">
    <source>
        <dbReference type="Proteomes" id="UP000297391"/>
    </source>
</evidence>
<proteinExistence type="inferred from homology"/>
<dbReference type="Gene3D" id="1.10.600.10">
    <property type="entry name" value="Farnesyl Diphosphate Synthase"/>
    <property type="match status" value="1"/>
</dbReference>
<gene>
    <name evidence="4" type="ORF">DYL59_17765</name>
</gene>
<dbReference type="AlphaFoldDB" id="A0A4Z0ALJ5"/>
<dbReference type="RefSeq" id="WP_135290319.1">
    <property type="nucleotide sequence ID" value="NZ_QUZU01000022.1"/>
</dbReference>
<dbReference type="InterPro" id="IPR000092">
    <property type="entry name" value="Polyprenyl_synt"/>
</dbReference>
<evidence type="ECO:0000256" key="3">
    <source>
        <dbReference type="RuleBase" id="RU004466"/>
    </source>
</evidence>
<evidence type="ECO:0000256" key="2">
    <source>
        <dbReference type="ARBA" id="ARBA00022842"/>
    </source>
</evidence>
<evidence type="ECO:0008006" key="6">
    <source>
        <dbReference type="Google" id="ProtNLM"/>
    </source>
</evidence>
<dbReference type="InterPro" id="IPR008949">
    <property type="entry name" value="Isoprenoid_synthase_dom_sf"/>
</dbReference>
<dbReference type="PANTHER" id="PTHR12001">
    <property type="entry name" value="GERANYLGERANYL PYROPHOSPHATE SYNTHASE"/>
    <property type="match status" value="1"/>
</dbReference>
<comment type="caution">
    <text evidence="4">The sequence shown here is derived from an EMBL/GenBank/DDBJ whole genome shotgun (WGS) entry which is preliminary data.</text>
</comment>
<reference evidence="4 5" key="1">
    <citation type="journal article" date="2019" name="Syst. Appl. Microbiol.">
        <title>New species of pathogenic Pseudomonas isolated from citrus in Tunisia: Proposal of Pseudomonas kairouanensis sp. nov. and Pseudomonas nabeulensis sp. nov.</title>
        <authorList>
            <person name="Oueslati M."/>
            <person name="Mulet M."/>
            <person name="Gomila M."/>
            <person name="Berge O."/>
            <person name="Hajlaoui M.R."/>
            <person name="Lalucat J."/>
            <person name="Sadfi-Zouaoui N."/>
            <person name="Garcia-Valdes E."/>
        </authorList>
    </citation>
    <scope>NUCLEOTIDE SEQUENCE [LARGE SCALE GENOMIC DNA]</scope>
    <source>
        <strain evidence="4 5">KC12</strain>
    </source>
</reference>
<dbReference type="Proteomes" id="UP000297391">
    <property type="component" value="Unassembled WGS sequence"/>
</dbReference>
<organism evidence="4 5">
    <name type="scientific">Pseudomonas kairouanensis</name>
    <dbReference type="NCBI Taxonomy" id="2293832"/>
    <lineage>
        <taxon>Bacteria</taxon>
        <taxon>Pseudomonadati</taxon>
        <taxon>Pseudomonadota</taxon>
        <taxon>Gammaproteobacteria</taxon>
        <taxon>Pseudomonadales</taxon>
        <taxon>Pseudomonadaceae</taxon>
        <taxon>Pseudomonas</taxon>
    </lineage>
</organism>
<dbReference type="EMBL" id="QUZU01000022">
    <property type="protein sequence ID" value="TFY87636.1"/>
    <property type="molecule type" value="Genomic_DNA"/>
</dbReference>
<accession>A0A4Z0ALJ5</accession>
<dbReference type="Pfam" id="PF00348">
    <property type="entry name" value="polyprenyl_synt"/>
    <property type="match status" value="1"/>
</dbReference>
<dbReference type="SUPFAM" id="SSF48576">
    <property type="entry name" value="Terpenoid synthases"/>
    <property type="match status" value="1"/>
</dbReference>